<protein>
    <recommendedName>
        <fullName evidence="3">EthD domain-containing protein</fullName>
    </recommendedName>
</protein>
<name>A0A7M4BQ76_9ACTN</name>
<proteinExistence type="predicted"/>
<dbReference type="Proteomes" id="UP000444980">
    <property type="component" value="Unassembled WGS sequence"/>
</dbReference>
<evidence type="ECO:0008006" key="3">
    <source>
        <dbReference type="Google" id="ProtNLM"/>
    </source>
</evidence>
<reference evidence="2" key="1">
    <citation type="submission" date="2019-06" db="EMBL/GenBank/DDBJ databases">
        <title>Gordonia isolated from sludge of a wastewater treatment plant.</title>
        <authorList>
            <person name="Tamura T."/>
            <person name="Aoyama K."/>
            <person name="Kang Y."/>
            <person name="Saito S."/>
            <person name="Akiyama N."/>
            <person name="Yazawa K."/>
            <person name="Gonoi T."/>
            <person name="Mikami Y."/>
        </authorList>
    </citation>
    <scope>NUCLEOTIDE SEQUENCE [LARGE SCALE GENOMIC DNA]</scope>
    <source>
        <strain evidence="2">NBRC 107697</strain>
    </source>
</reference>
<keyword evidence="2" id="KW-1185">Reference proteome</keyword>
<gene>
    <name evidence="1" type="ORF">nbrc107697_00760</name>
</gene>
<dbReference type="InterPro" id="IPR011008">
    <property type="entry name" value="Dimeric_a/b-barrel"/>
</dbReference>
<dbReference type="RefSeq" id="WP_228460586.1">
    <property type="nucleotide sequence ID" value="NZ_BJOU01000001.1"/>
</dbReference>
<accession>A0A7M4BQ76</accession>
<organism evidence="1 2">
    <name type="scientific">Gordonia crocea</name>
    <dbReference type="NCBI Taxonomy" id="589162"/>
    <lineage>
        <taxon>Bacteria</taxon>
        <taxon>Bacillati</taxon>
        <taxon>Actinomycetota</taxon>
        <taxon>Actinomycetes</taxon>
        <taxon>Mycobacteriales</taxon>
        <taxon>Gordoniaceae</taxon>
        <taxon>Gordonia</taxon>
    </lineage>
</organism>
<dbReference type="SUPFAM" id="SSF54909">
    <property type="entry name" value="Dimeric alpha+beta barrel"/>
    <property type="match status" value="1"/>
</dbReference>
<evidence type="ECO:0000313" key="1">
    <source>
        <dbReference type="EMBL" id="GED96037.1"/>
    </source>
</evidence>
<evidence type="ECO:0000313" key="2">
    <source>
        <dbReference type="Proteomes" id="UP000444980"/>
    </source>
</evidence>
<dbReference type="Gene3D" id="3.30.70.100">
    <property type="match status" value="1"/>
</dbReference>
<comment type="caution">
    <text evidence="1">The sequence shown here is derived from an EMBL/GenBank/DDBJ whole genome shotgun (WGS) entry which is preliminary data.</text>
</comment>
<dbReference type="EMBL" id="BJOU01000001">
    <property type="protein sequence ID" value="GED96037.1"/>
    <property type="molecule type" value="Genomic_DNA"/>
</dbReference>
<dbReference type="AlphaFoldDB" id="A0A7M4BQ76"/>
<sequence length="223" mass="23925">MSTKLMLTVGGDGVTAAVLDPALRAALAAAGASALQVNVDDEAVAPAMRLHAARPVTAVLSVWTEGEARPVIDAVAEATGVRPDAYRVTEIVRLDPRPVPDGRRADVLANMALLRRPPTMAQQDYLDYWMLEHTAVAIRTQNTAAYVQNIVDEVVTDGSPALAGIVEEHFPMAAMADPHEFYGSRGDDAELARRINELMASVAKFGAGDGLDLVPSSRYHWRL</sequence>